<proteinExistence type="predicted"/>
<evidence type="ECO:0000256" key="1">
    <source>
        <dbReference type="SAM" id="Coils"/>
    </source>
</evidence>
<feature type="compositionally biased region" description="Polar residues" evidence="2">
    <location>
        <begin position="618"/>
        <end position="634"/>
    </location>
</feature>
<organism evidence="3 4">
    <name type="scientific">Plasmodium ovale curtisi</name>
    <dbReference type="NCBI Taxonomy" id="864141"/>
    <lineage>
        <taxon>Eukaryota</taxon>
        <taxon>Sar</taxon>
        <taxon>Alveolata</taxon>
        <taxon>Apicomplexa</taxon>
        <taxon>Aconoidasida</taxon>
        <taxon>Haemosporida</taxon>
        <taxon>Plasmodiidae</taxon>
        <taxon>Plasmodium</taxon>
        <taxon>Plasmodium (Plasmodium)</taxon>
    </lineage>
</organism>
<gene>
    <name evidence="3" type="ORF">POVCU2_0036350</name>
</gene>
<sequence>MVTAGYCKNATYISSDRENAPHMQKAKGETKREPIKHCNCAKEEERTALVSENARGRTRVKRKKKKFSPYNNLYVLPFLGGRDRHVCEFDNAKAVRGHKRGKKGLQFLLNRNSWDKDMLKREYIRRKRHKIGKSHVNELYSVEDIHVGELKIGKVYDVRDNNIYVRLKNENEKEVIIKRENNYLLEDELLYQYLFNANLIDETLYNRLTKGETSKGKETKNKTNDTKDCIVLIKEINENDEIIGELYSNEINKRKEKIYDKLHELKELEKRIFIKILKNVRNKYFIVLVNNCIKGYLLYDEGGKCGESGESGRNGESGESGESDRSDRSGRGEDIPAFHSTKGKMSTHKLSAYIVDVNKKLEYVFLSMKKYPKNDINEKIANLQHTIIIENLFENNFFKAEISDFCNDGNNIIVNIFKNNYNTIKVKIKSHNILNTKNILRNFDYLKNKIINYEFSKFRNNSNFDEHSDEKLDNYKIDIYNNEQNENNSRKRKSINISKKEYIDNFKKFKENFYGCRDVDALKYINVDYYIYKKEKILYVRIVNKTLDENLYEGSMKNADKVNQHVYNLMKRISSPQNVTNTYDEKLRYPSKVLGFFNQYVILSTRVLTGENIEMGGNSKSSGESNHPLTTGYSRGSGKEKDVVTLIEKRYIDYENLKEGDIFFCRFDTVRRRNIRNIFNLSNSTINKIFNSFFKKDKEVLSVNRDRGETTTYTPSAGMGHKTKTQDQKIFEELFFEKHDVYIMRGELHKDTEYRLNKNNVDKNFKMLKYICDTYYSGINKSYNRYPSIREEYILTYLGKDNYKLYRKIVADYFSSNKHSYKEFLQVGCEELATSIFDFIFENTEILTVEMVKNYNIELYEKIKKLNIYELNYLLKDLIKLKNRLHVFPLMYDTKIGRMNLTLNNQKPVKKEHILNLQIDEVVKEELLKAYKNFVYPIDYIKEIILRKKKAKCKENSKMDIIYILAEETINIYENSAKDVVPFTDEQISTFKANILKKRRTMIGSSNEANGDDFRGSLFDPENSQIRRILHMIKADLEKQKKKNKLDEVDREYEEEQKQYSDAKDLYNIFPQLEEMDKLSEDMFYMKLPFVE</sequence>
<feature type="region of interest" description="Disordered" evidence="2">
    <location>
        <begin position="614"/>
        <end position="637"/>
    </location>
</feature>
<reference evidence="4" key="1">
    <citation type="submission" date="2016-05" db="EMBL/GenBank/DDBJ databases">
        <authorList>
            <person name="Naeem Raeece"/>
        </authorList>
    </citation>
    <scope>NUCLEOTIDE SEQUENCE [LARGE SCALE GENOMIC DNA]</scope>
</reference>
<feature type="region of interest" description="Disordered" evidence="2">
    <location>
        <begin position="308"/>
        <end position="343"/>
    </location>
</feature>
<keyword evidence="1" id="KW-0175">Coiled coil</keyword>
<evidence type="ECO:0000313" key="3">
    <source>
        <dbReference type="EMBL" id="SBS86293.1"/>
    </source>
</evidence>
<feature type="compositionally biased region" description="Basic and acidic residues" evidence="2">
    <location>
        <begin position="322"/>
        <end position="336"/>
    </location>
</feature>
<dbReference type="EMBL" id="FLQU01000483">
    <property type="protein sequence ID" value="SBS86293.1"/>
    <property type="molecule type" value="Genomic_DNA"/>
</dbReference>
<accession>A0A1A8W3Q6</accession>
<evidence type="ECO:0000256" key="2">
    <source>
        <dbReference type="SAM" id="MobiDB-lite"/>
    </source>
</evidence>
<feature type="coiled-coil region" evidence="1">
    <location>
        <begin position="1032"/>
        <end position="1066"/>
    </location>
</feature>
<dbReference type="AlphaFoldDB" id="A0A1A8W3Q6"/>
<name>A0A1A8W3Q6_PLAOA</name>
<protein>
    <submittedName>
        <fullName evidence="3">Reticulocyte binding protein 2 homolog B</fullName>
    </submittedName>
</protein>
<evidence type="ECO:0000313" key="4">
    <source>
        <dbReference type="Proteomes" id="UP000078560"/>
    </source>
</evidence>
<dbReference type="Proteomes" id="UP000078560">
    <property type="component" value="Unassembled WGS sequence"/>
</dbReference>